<evidence type="ECO:0000313" key="6">
    <source>
        <dbReference type="EMBL" id="NIJ01769.1"/>
    </source>
</evidence>
<evidence type="ECO:0000313" key="7">
    <source>
        <dbReference type="Proteomes" id="UP000802392"/>
    </source>
</evidence>
<dbReference type="SUPFAM" id="SSF46689">
    <property type="entry name" value="Homeodomain-like"/>
    <property type="match status" value="1"/>
</dbReference>
<keyword evidence="2 4" id="KW-0238">DNA-binding</keyword>
<comment type="caution">
    <text evidence="6">The sequence shown here is derived from an EMBL/GenBank/DDBJ whole genome shotgun (WGS) entry which is preliminary data.</text>
</comment>
<dbReference type="PANTHER" id="PTHR30055">
    <property type="entry name" value="HTH-TYPE TRANSCRIPTIONAL REGULATOR RUTR"/>
    <property type="match status" value="1"/>
</dbReference>
<dbReference type="SUPFAM" id="SSF48498">
    <property type="entry name" value="Tetracyclin repressor-like, C-terminal domain"/>
    <property type="match status" value="1"/>
</dbReference>
<keyword evidence="7" id="KW-1185">Reference proteome</keyword>
<dbReference type="InterPro" id="IPR036271">
    <property type="entry name" value="Tet_transcr_reg_TetR-rel_C_sf"/>
</dbReference>
<organism evidence="6 7">
    <name type="scientific">Paenarthrobacter ilicis</name>
    <dbReference type="NCBI Taxonomy" id="43665"/>
    <lineage>
        <taxon>Bacteria</taxon>
        <taxon>Bacillati</taxon>
        <taxon>Actinomycetota</taxon>
        <taxon>Actinomycetes</taxon>
        <taxon>Micrococcales</taxon>
        <taxon>Micrococcaceae</taxon>
        <taxon>Paenarthrobacter</taxon>
    </lineage>
</organism>
<sequence>MQQRAQETRLAVIAGAAEVFAEVGFGNASLSDITKRSGVTKGALYFHFASKRELALAVIDEQHAVVLRSGSNIIGSGLPPLEKLIALCRMFGRFLLEEPIVQGGIRLTFEASAFDADVSGPYSDWINTAEQLLKQAVDEGHIRADVDPAAFARLLIASFTGVQMVSEVLTSRRDVLTRIDQMWEFLLPALGLAATDLPPLTEETGGAA</sequence>
<evidence type="ECO:0000256" key="3">
    <source>
        <dbReference type="ARBA" id="ARBA00023163"/>
    </source>
</evidence>
<dbReference type="InterPro" id="IPR047923">
    <property type="entry name" value="ArpA-like"/>
</dbReference>
<dbReference type="RefSeq" id="WP_167265885.1">
    <property type="nucleotide sequence ID" value="NZ_BAAAVO010000012.1"/>
</dbReference>
<dbReference type="EMBL" id="JAAOZD010000004">
    <property type="protein sequence ID" value="NIJ01769.1"/>
    <property type="molecule type" value="Genomic_DNA"/>
</dbReference>
<dbReference type="InterPro" id="IPR054126">
    <property type="entry name" value="CprB_TetR_C"/>
</dbReference>
<dbReference type="InterPro" id="IPR001647">
    <property type="entry name" value="HTH_TetR"/>
</dbReference>
<protein>
    <submittedName>
        <fullName evidence="6">AcrR family transcriptional regulator</fullName>
    </submittedName>
</protein>
<accession>A0ABX0TGW5</accession>
<dbReference type="PRINTS" id="PR00455">
    <property type="entry name" value="HTHTETR"/>
</dbReference>
<dbReference type="InterPro" id="IPR009057">
    <property type="entry name" value="Homeodomain-like_sf"/>
</dbReference>
<keyword evidence="1" id="KW-0805">Transcription regulation</keyword>
<evidence type="ECO:0000259" key="5">
    <source>
        <dbReference type="PROSITE" id="PS50977"/>
    </source>
</evidence>
<dbReference type="NCBIfam" id="NF041196">
    <property type="entry name" value="ScbR_bind_reg"/>
    <property type="match status" value="1"/>
</dbReference>
<dbReference type="Proteomes" id="UP000802392">
    <property type="component" value="Unassembled WGS sequence"/>
</dbReference>
<dbReference type="PROSITE" id="PS01081">
    <property type="entry name" value="HTH_TETR_1"/>
    <property type="match status" value="1"/>
</dbReference>
<dbReference type="Pfam" id="PF00440">
    <property type="entry name" value="TetR_N"/>
    <property type="match status" value="1"/>
</dbReference>
<dbReference type="Gene3D" id="1.10.357.10">
    <property type="entry name" value="Tetracycline Repressor, domain 2"/>
    <property type="match status" value="1"/>
</dbReference>
<dbReference type="PROSITE" id="PS50977">
    <property type="entry name" value="HTH_TETR_2"/>
    <property type="match status" value="1"/>
</dbReference>
<feature type="DNA-binding region" description="H-T-H motif" evidence="4">
    <location>
        <begin position="29"/>
        <end position="48"/>
    </location>
</feature>
<proteinExistence type="predicted"/>
<evidence type="ECO:0000256" key="4">
    <source>
        <dbReference type="PROSITE-ProRule" id="PRU00335"/>
    </source>
</evidence>
<gene>
    <name evidence="6" type="ORF">FHR86_002101</name>
</gene>
<keyword evidence="3" id="KW-0804">Transcription</keyword>
<reference evidence="6 7" key="1">
    <citation type="submission" date="2020-03" db="EMBL/GenBank/DDBJ databases">
        <title>Genomic Encyclopedia of Type Strains, Phase III (KMG-III): the genomes of soil and plant-associated and newly described type strains.</title>
        <authorList>
            <person name="Whitman W."/>
        </authorList>
    </citation>
    <scope>NUCLEOTIDE SEQUENCE [LARGE SCALE GENOMIC DNA]</scope>
    <source>
        <strain evidence="6 7">CECT 4207</strain>
    </source>
</reference>
<dbReference type="PANTHER" id="PTHR30055:SF234">
    <property type="entry name" value="HTH-TYPE TRANSCRIPTIONAL REGULATOR BETI"/>
    <property type="match status" value="1"/>
</dbReference>
<dbReference type="InterPro" id="IPR023772">
    <property type="entry name" value="DNA-bd_HTH_TetR-type_CS"/>
</dbReference>
<dbReference type="Pfam" id="PF21935">
    <property type="entry name" value="TetR_C_45"/>
    <property type="match status" value="1"/>
</dbReference>
<evidence type="ECO:0000256" key="1">
    <source>
        <dbReference type="ARBA" id="ARBA00023015"/>
    </source>
</evidence>
<evidence type="ECO:0000256" key="2">
    <source>
        <dbReference type="ARBA" id="ARBA00023125"/>
    </source>
</evidence>
<dbReference type="InterPro" id="IPR050109">
    <property type="entry name" value="HTH-type_TetR-like_transc_reg"/>
</dbReference>
<feature type="domain" description="HTH tetR-type" evidence="5">
    <location>
        <begin position="6"/>
        <end position="66"/>
    </location>
</feature>
<name>A0ABX0TGW5_9MICC</name>